<sequence length="58" mass="6064">MIPEYFDAADPESHGDVHAAREATDVRFEAVAAADSENEPLLLCVTGLDDPPDHGGGA</sequence>
<comment type="caution">
    <text evidence="1">The sequence shown here is derived from an EMBL/GenBank/DDBJ whole genome shotgun (WGS) entry which is preliminary data.</text>
</comment>
<organism evidence="1 2">
    <name type="scientific">Embleya hyalina</name>
    <dbReference type="NCBI Taxonomy" id="516124"/>
    <lineage>
        <taxon>Bacteria</taxon>
        <taxon>Bacillati</taxon>
        <taxon>Actinomycetota</taxon>
        <taxon>Actinomycetes</taxon>
        <taxon>Kitasatosporales</taxon>
        <taxon>Streptomycetaceae</taxon>
        <taxon>Embleya</taxon>
    </lineage>
</organism>
<evidence type="ECO:0000313" key="2">
    <source>
        <dbReference type="Proteomes" id="UP000286931"/>
    </source>
</evidence>
<gene>
    <name evidence="1" type="ORF">EHYA_05560</name>
</gene>
<proteinExistence type="predicted"/>
<protein>
    <submittedName>
        <fullName evidence="1">Uncharacterized protein</fullName>
    </submittedName>
</protein>
<name>A0A401YTB7_9ACTN</name>
<evidence type="ECO:0000313" key="1">
    <source>
        <dbReference type="EMBL" id="GCD97863.1"/>
    </source>
</evidence>
<dbReference type="Proteomes" id="UP000286931">
    <property type="component" value="Unassembled WGS sequence"/>
</dbReference>
<reference evidence="1 2" key="1">
    <citation type="submission" date="2018-12" db="EMBL/GenBank/DDBJ databases">
        <title>Draft genome sequence of Embleya hyalina NBRC 13850T.</title>
        <authorList>
            <person name="Komaki H."/>
            <person name="Hosoyama A."/>
            <person name="Kimura A."/>
            <person name="Ichikawa N."/>
            <person name="Tamura T."/>
        </authorList>
    </citation>
    <scope>NUCLEOTIDE SEQUENCE [LARGE SCALE GENOMIC DNA]</scope>
    <source>
        <strain evidence="1 2">NBRC 13850</strain>
    </source>
</reference>
<dbReference type="EMBL" id="BIFH01000025">
    <property type="protein sequence ID" value="GCD97863.1"/>
    <property type="molecule type" value="Genomic_DNA"/>
</dbReference>
<dbReference type="AlphaFoldDB" id="A0A401YTB7"/>
<accession>A0A401YTB7</accession>
<keyword evidence="2" id="KW-1185">Reference proteome</keyword>